<keyword evidence="3" id="KW-1185">Reference proteome</keyword>
<feature type="domain" description="EAL" evidence="1">
    <location>
        <begin position="4"/>
        <end position="254"/>
    </location>
</feature>
<dbReference type="KEGG" id="mhev:MHEL_32530"/>
<dbReference type="SUPFAM" id="SSF55785">
    <property type="entry name" value="PYP-like sensor domain (PAS domain)"/>
    <property type="match status" value="1"/>
</dbReference>
<dbReference type="Gene3D" id="3.20.20.450">
    <property type="entry name" value="EAL domain"/>
    <property type="match status" value="1"/>
</dbReference>
<dbReference type="RefSeq" id="WP_163749153.1">
    <property type="nucleotide sequence ID" value="NZ_AP022596.1"/>
</dbReference>
<dbReference type="InterPro" id="IPR001633">
    <property type="entry name" value="EAL_dom"/>
</dbReference>
<protein>
    <recommendedName>
        <fullName evidence="1">EAL domain-containing protein</fullName>
    </recommendedName>
</protein>
<dbReference type="Pfam" id="PF00563">
    <property type="entry name" value="EAL"/>
    <property type="match status" value="1"/>
</dbReference>
<dbReference type="InterPro" id="IPR035965">
    <property type="entry name" value="PAS-like_dom_sf"/>
</dbReference>
<dbReference type="Gene3D" id="3.30.450.20">
    <property type="entry name" value="PAS domain"/>
    <property type="match status" value="1"/>
</dbReference>
<evidence type="ECO:0000259" key="1">
    <source>
        <dbReference type="PROSITE" id="PS50883"/>
    </source>
</evidence>
<dbReference type="Proteomes" id="UP000467148">
    <property type="component" value="Chromosome"/>
</dbReference>
<dbReference type="InterPro" id="IPR035919">
    <property type="entry name" value="EAL_sf"/>
</dbReference>
<dbReference type="CDD" id="cd01948">
    <property type="entry name" value="EAL"/>
    <property type="match status" value="1"/>
</dbReference>
<sequence length="388" mass="41987">MNADQLLARNLLSALANGGVEPFFQPIVSLDDGRVLGFEVLARWHDPRGGYIPPDRFIPIADRFGLLDRLLYQLMSTSFLIAADWPHNLFLGFNVSPTQLRNSELASRIAKAAMEASFPLSRVHIEITETGFIEDLTQPRRTLDKLINLGCTIAMDDFGTGYSSLTWLSTLPFSKIKIDASFVMAMHEHRQSRKIVAAVVGLGHSLGLAVVAEGVESARQADLLRGMGCKLAQGYLFGRPTPASHVPEVLSAVVSTVDEAETLAPTSLELCAHQLSDACGTDAAIAFMDPTGTVVASSTAFDQTMAVSRGEAAGRHIWELIGLTPETFAELRATDLLDEQFPALEERTANGSRTRILIRPVKDESSELLGYSVEFGDNANPNSTGVAS</sequence>
<evidence type="ECO:0000313" key="3">
    <source>
        <dbReference type="Proteomes" id="UP000467148"/>
    </source>
</evidence>
<evidence type="ECO:0000313" key="2">
    <source>
        <dbReference type="EMBL" id="BBY65010.1"/>
    </source>
</evidence>
<accession>A0A7I7T7M9</accession>
<dbReference type="EMBL" id="AP022596">
    <property type="protein sequence ID" value="BBY65010.1"/>
    <property type="molecule type" value="Genomic_DNA"/>
</dbReference>
<dbReference type="InterPro" id="IPR050706">
    <property type="entry name" value="Cyclic-di-GMP_PDE-like"/>
</dbReference>
<proteinExistence type="predicted"/>
<dbReference type="SMART" id="SM00052">
    <property type="entry name" value="EAL"/>
    <property type="match status" value="1"/>
</dbReference>
<dbReference type="SUPFAM" id="SSF141868">
    <property type="entry name" value="EAL domain-like"/>
    <property type="match status" value="1"/>
</dbReference>
<organism evidence="2 3">
    <name type="scientific">Mycolicibacterium helvum</name>
    <dbReference type="NCBI Taxonomy" id="1534349"/>
    <lineage>
        <taxon>Bacteria</taxon>
        <taxon>Bacillati</taxon>
        <taxon>Actinomycetota</taxon>
        <taxon>Actinomycetes</taxon>
        <taxon>Mycobacteriales</taxon>
        <taxon>Mycobacteriaceae</taxon>
        <taxon>Mycolicibacterium</taxon>
    </lineage>
</organism>
<dbReference type="AlphaFoldDB" id="A0A7I7T7M9"/>
<dbReference type="PANTHER" id="PTHR33121">
    <property type="entry name" value="CYCLIC DI-GMP PHOSPHODIESTERASE PDEF"/>
    <property type="match status" value="1"/>
</dbReference>
<dbReference type="GO" id="GO:0071111">
    <property type="term" value="F:cyclic-guanylate-specific phosphodiesterase activity"/>
    <property type="evidence" value="ECO:0007669"/>
    <property type="project" value="InterPro"/>
</dbReference>
<dbReference type="PANTHER" id="PTHR33121:SF70">
    <property type="entry name" value="SIGNALING PROTEIN YKOW"/>
    <property type="match status" value="1"/>
</dbReference>
<dbReference type="PROSITE" id="PS50883">
    <property type="entry name" value="EAL"/>
    <property type="match status" value="1"/>
</dbReference>
<reference evidence="2 3" key="1">
    <citation type="journal article" date="2019" name="Emerg. Microbes Infect.">
        <title>Comprehensive subspecies identification of 175 nontuberculous mycobacteria species based on 7547 genomic profiles.</title>
        <authorList>
            <person name="Matsumoto Y."/>
            <person name="Kinjo T."/>
            <person name="Motooka D."/>
            <person name="Nabeya D."/>
            <person name="Jung N."/>
            <person name="Uechi K."/>
            <person name="Horii T."/>
            <person name="Iida T."/>
            <person name="Fujita J."/>
            <person name="Nakamura S."/>
        </authorList>
    </citation>
    <scope>NUCLEOTIDE SEQUENCE [LARGE SCALE GENOMIC DNA]</scope>
    <source>
        <strain evidence="2 3">JCM 30396</strain>
    </source>
</reference>
<gene>
    <name evidence="2" type="ORF">MHEL_32530</name>
</gene>
<name>A0A7I7T7M9_9MYCO</name>